<name>A0AA35RHW8_GEOBA</name>
<feature type="region of interest" description="Disordered" evidence="1">
    <location>
        <begin position="1"/>
        <end position="24"/>
    </location>
</feature>
<accession>A0AA35RHW8</accession>
<reference evidence="2" key="1">
    <citation type="submission" date="2023-03" db="EMBL/GenBank/DDBJ databases">
        <authorList>
            <person name="Steffen K."/>
            <person name="Cardenas P."/>
        </authorList>
    </citation>
    <scope>NUCLEOTIDE SEQUENCE</scope>
</reference>
<proteinExistence type="predicted"/>
<dbReference type="EMBL" id="CASHTH010001047">
    <property type="protein sequence ID" value="CAI8010611.1"/>
    <property type="molecule type" value="Genomic_DNA"/>
</dbReference>
<sequence>PPAASASGASPAVTAPTSGPTSTPLGSIPVYTCIAGSAATVLPWPFCLWQSSCSHSYYNYGNRPSYRSSASNCQATWRRRSSAIVSPASNRSQASTKDQVTAICGNERATL</sequence>
<comment type="caution">
    <text evidence="2">The sequence shown here is derived from an EMBL/GenBank/DDBJ whole genome shotgun (WGS) entry which is preliminary data.</text>
</comment>
<feature type="non-terminal residue" evidence="2">
    <location>
        <position position="1"/>
    </location>
</feature>
<organism evidence="2 3">
    <name type="scientific">Geodia barretti</name>
    <name type="common">Barrett's horny sponge</name>
    <dbReference type="NCBI Taxonomy" id="519541"/>
    <lineage>
        <taxon>Eukaryota</taxon>
        <taxon>Metazoa</taxon>
        <taxon>Porifera</taxon>
        <taxon>Demospongiae</taxon>
        <taxon>Heteroscleromorpha</taxon>
        <taxon>Tetractinellida</taxon>
        <taxon>Astrophorina</taxon>
        <taxon>Geodiidae</taxon>
        <taxon>Geodia</taxon>
    </lineage>
</organism>
<dbReference type="Proteomes" id="UP001174909">
    <property type="component" value="Unassembled WGS sequence"/>
</dbReference>
<evidence type="ECO:0000313" key="2">
    <source>
        <dbReference type="EMBL" id="CAI8010611.1"/>
    </source>
</evidence>
<dbReference type="AlphaFoldDB" id="A0AA35RHW8"/>
<evidence type="ECO:0000256" key="1">
    <source>
        <dbReference type="SAM" id="MobiDB-lite"/>
    </source>
</evidence>
<gene>
    <name evidence="2" type="ORF">GBAR_LOCUS6970</name>
</gene>
<protein>
    <submittedName>
        <fullName evidence="2">Uncharacterized protein</fullName>
    </submittedName>
</protein>
<evidence type="ECO:0000313" key="3">
    <source>
        <dbReference type="Proteomes" id="UP001174909"/>
    </source>
</evidence>
<keyword evidence="3" id="KW-1185">Reference proteome</keyword>
<feature type="compositionally biased region" description="Low complexity" evidence="1">
    <location>
        <begin position="1"/>
        <end position="18"/>
    </location>
</feature>